<dbReference type="GO" id="GO:0015288">
    <property type="term" value="F:porin activity"/>
    <property type="evidence" value="ECO:0007669"/>
    <property type="project" value="UniProtKB-KW"/>
</dbReference>
<dbReference type="PANTHER" id="PTHR34501">
    <property type="entry name" value="PROTEIN YDDL-RELATED"/>
    <property type="match status" value="1"/>
</dbReference>
<keyword evidence="6" id="KW-0732">Signal</keyword>
<sequence length="444" mass="48327">MDLSTGEDSVENYSHHEKVFININCKPKLRSILIMQKKLLSLAIASALALPGAAMADIKNVEVYGKFHASWDYVDNDATGDDTDDNTGAFRNSRLGFKGEEKISGDLKGIWQIETELDTHDNGMQFRNTFVGLKGDKWGTFLFGKHDTPYKMATANLDIFSDTIADYNNIIGAHIAPAKKAYTVEVVKDKDSGNNTRKDVQNNENGTPGSGANDGTVTSSFNKRAPQTVAYLTPDFSGFQAAIARVSFQNDEMVAAHDNKEAWSAMAKFDKKDNPFFASLAYELYKGGIQSPPGDVTENLDAWKIGLGYKIGNSKIGFIYEDIEQDGTGEDAKRASRDAFGLNFSHDFGMNTVKVAYLKANDSDVAGSDDGADNWSIGLDHNFSKRTKIYGIYTRMENDSNANYGLYNGQASAGGSFYTGGAKGTGNTAGRDISAISFGIVHSF</sequence>
<feature type="region of interest" description="Disordered" evidence="11">
    <location>
        <begin position="190"/>
        <end position="219"/>
    </location>
</feature>
<dbReference type="GO" id="GO:0009279">
    <property type="term" value="C:cell outer membrane"/>
    <property type="evidence" value="ECO:0007669"/>
    <property type="project" value="UniProtKB-SubCell"/>
</dbReference>
<feature type="domain" description="Porin" evidence="12">
    <location>
        <begin position="43"/>
        <end position="400"/>
    </location>
</feature>
<gene>
    <name evidence="13" type="ORF">BECKLPF1236A_GA0070988_1004212</name>
    <name evidence="14" type="ORF">BECKLPF1236C_GA0070990_1004211</name>
</gene>
<dbReference type="InterPro" id="IPR033900">
    <property type="entry name" value="Gram_neg_porin_domain"/>
</dbReference>
<evidence type="ECO:0000313" key="14">
    <source>
        <dbReference type="EMBL" id="VFK27078.1"/>
    </source>
</evidence>
<dbReference type="SUPFAM" id="SSF56935">
    <property type="entry name" value="Porins"/>
    <property type="match status" value="1"/>
</dbReference>
<dbReference type="GO" id="GO:0006811">
    <property type="term" value="P:monoatomic ion transport"/>
    <property type="evidence" value="ECO:0007669"/>
    <property type="project" value="UniProtKB-KW"/>
</dbReference>
<dbReference type="InterPro" id="IPR050298">
    <property type="entry name" value="Gram-neg_bact_OMP"/>
</dbReference>
<dbReference type="Pfam" id="PF13609">
    <property type="entry name" value="Porin_4"/>
    <property type="match status" value="1"/>
</dbReference>
<evidence type="ECO:0000256" key="3">
    <source>
        <dbReference type="ARBA" id="ARBA00022448"/>
    </source>
</evidence>
<accession>A0A450XCT2</accession>
<evidence type="ECO:0000256" key="10">
    <source>
        <dbReference type="ARBA" id="ARBA00023237"/>
    </source>
</evidence>
<keyword evidence="5" id="KW-0812">Transmembrane</keyword>
<evidence type="ECO:0000313" key="13">
    <source>
        <dbReference type="EMBL" id="VFK10709.1"/>
    </source>
</evidence>
<evidence type="ECO:0000256" key="2">
    <source>
        <dbReference type="ARBA" id="ARBA00011233"/>
    </source>
</evidence>
<dbReference type="EMBL" id="CAADFM010000042">
    <property type="protein sequence ID" value="VFK10709.1"/>
    <property type="molecule type" value="Genomic_DNA"/>
</dbReference>
<evidence type="ECO:0000256" key="6">
    <source>
        <dbReference type="ARBA" id="ARBA00022729"/>
    </source>
</evidence>
<dbReference type="CDD" id="cd00342">
    <property type="entry name" value="gram_neg_porins"/>
    <property type="match status" value="1"/>
</dbReference>
<evidence type="ECO:0000256" key="9">
    <source>
        <dbReference type="ARBA" id="ARBA00023136"/>
    </source>
</evidence>
<dbReference type="GO" id="GO:0046930">
    <property type="term" value="C:pore complex"/>
    <property type="evidence" value="ECO:0007669"/>
    <property type="project" value="UniProtKB-KW"/>
</dbReference>
<dbReference type="EMBL" id="CAADFP010000042">
    <property type="protein sequence ID" value="VFK27078.1"/>
    <property type="molecule type" value="Genomic_DNA"/>
</dbReference>
<comment type="subcellular location">
    <subcellularLocation>
        <location evidence="1">Cell outer membrane</location>
        <topology evidence="1">Multi-pass membrane protein</topology>
    </subcellularLocation>
</comment>
<evidence type="ECO:0000256" key="8">
    <source>
        <dbReference type="ARBA" id="ARBA00023114"/>
    </source>
</evidence>
<keyword evidence="8" id="KW-0626">Porin</keyword>
<keyword evidence="4" id="KW-1134">Transmembrane beta strand</keyword>
<dbReference type="InterPro" id="IPR023614">
    <property type="entry name" value="Porin_dom_sf"/>
</dbReference>
<evidence type="ECO:0000256" key="4">
    <source>
        <dbReference type="ARBA" id="ARBA00022452"/>
    </source>
</evidence>
<feature type="compositionally biased region" description="Basic and acidic residues" evidence="11">
    <location>
        <begin position="190"/>
        <end position="201"/>
    </location>
</feature>
<protein>
    <submittedName>
        <fullName evidence="14">Outer membrane protein (Porin)</fullName>
    </submittedName>
</protein>
<organism evidence="14">
    <name type="scientific">Candidatus Kentrum sp. LPFa</name>
    <dbReference type="NCBI Taxonomy" id="2126335"/>
    <lineage>
        <taxon>Bacteria</taxon>
        <taxon>Pseudomonadati</taxon>
        <taxon>Pseudomonadota</taxon>
        <taxon>Gammaproteobacteria</taxon>
        <taxon>Candidatus Kentrum</taxon>
    </lineage>
</organism>
<reference evidence="14" key="1">
    <citation type="submission" date="2019-02" db="EMBL/GenBank/DDBJ databases">
        <authorList>
            <person name="Gruber-Vodicka R. H."/>
            <person name="Seah K. B. B."/>
        </authorList>
    </citation>
    <scope>NUCLEOTIDE SEQUENCE</scope>
    <source>
        <strain evidence="13">BECK_S312</strain>
        <strain evidence="14">BECK_S426</strain>
    </source>
</reference>
<keyword evidence="10" id="KW-0998">Cell outer membrane</keyword>
<evidence type="ECO:0000256" key="11">
    <source>
        <dbReference type="SAM" id="MobiDB-lite"/>
    </source>
</evidence>
<comment type="subunit">
    <text evidence="2">Homotrimer.</text>
</comment>
<evidence type="ECO:0000259" key="12">
    <source>
        <dbReference type="Pfam" id="PF13609"/>
    </source>
</evidence>
<keyword evidence="3" id="KW-0813">Transport</keyword>
<dbReference type="AlphaFoldDB" id="A0A450XCT2"/>
<proteinExistence type="predicted"/>
<keyword evidence="7" id="KW-0406">Ion transport</keyword>
<dbReference type="Gene3D" id="2.40.160.10">
    <property type="entry name" value="Porin"/>
    <property type="match status" value="1"/>
</dbReference>
<keyword evidence="9" id="KW-0472">Membrane</keyword>
<evidence type="ECO:0000256" key="1">
    <source>
        <dbReference type="ARBA" id="ARBA00004571"/>
    </source>
</evidence>
<evidence type="ECO:0000256" key="7">
    <source>
        <dbReference type="ARBA" id="ARBA00023065"/>
    </source>
</evidence>
<evidence type="ECO:0000256" key="5">
    <source>
        <dbReference type="ARBA" id="ARBA00022692"/>
    </source>
</evidence>
<dbReference type="PANTHER" id="PTHR34501:SF9">
    <property type="entry name" value="MAJOR OUTER MEMBRANE PROTEIN P.IA"/>
    <property type="match status" value="1"/>
</dbReference>
<name>A0A450XCT2_9GAMM</name>